<organism evidence="2 3">
    <name type="scientific">Gemmatimonas groenlandica</name>
    <dbReference type="NCBI Taxonomy" id="2732249"/>
    <lineage>
        <taxon>Bacteria</taxon>
        <taxon>Pseudomonadati</taxon>
        <taxon>Gemmatimonadota</taxon>
        <taxon>Gemmatimonadia</taxon>
        <taxon>Gemmatimonadales</taxon>
        <taxon>Gemmatimonadaceae</taxon>
        <taxon>Gemmatimonas</taxon>
    </lineage>
</organism>
<dbReference type="Proteomes" id="UP000500938">
    <property type="component" value="Chromosome"/>
</dbReference>
<reference evidence="2 3" key="1">
    <citation type="submission" date="2020-05" db="EMBL/GenBank/DDBJ databases">
        <title>Complete genome sequence of Gemmatimonas greenlandica TET16.</title>
        <authorList>
            <person name="Zeng Y."/>
        </authorList>
    </citation>
    <scope>NUCLEOTIDE SEQUENCE [LARGE SCALE GENOMIC DNA]</scope>
    <source>
        <strain evidence="2 3">TET16</strain>
    </source>
</reference>
<dbReference type="EMBL" id="CP053085">
    <property type="protein sequence ID" value="QJR38096.1"/>
    <property type="molecule type" value="Genomic_DNA"/>
</dbReference>
<feature type="region of interest" description="Disordered" evidence="1">
    <location>
        <begin position="1"/>
        <end position="95"/>
    </location>
</feature>
<accession>A0A6M4IWY8</accession>
<dbReference type="KEGG" id="ggr:HKW67_03470"/>
<proteinExistence type="predicted"/>
<feature type="compositionally biased region" description="Basic and acidic residues" evidence="1">
    <location>
        <begin position="9"/>
        <end position="43"/>
    </location>
</feature>
<feature type="region of interest" description="Disordered" evidence="1">
    <location>
        <begin position="158"/>
        <end position="179"/>
    </location>
</feature>
<evidence type="ECO:0000256" key="1">
    <source>
        <dbReference type="SAM" id="MobiDB-lite"/>
    </source>
</evidence>
<sequence>MRPPAPTEPEPRRADPEGHRDRAGARHPRAGRDDHTQERRDPHAGPLVARPRLQRGGRHGGPPAAPVGVHRPYREPVRGHATRRCRTHRRAHRQRTRMLDPTTERTRRLIASGTPDRVRRSRRVRRAAPHRPIALARRTSPRVTRPFRQPIRRVLRGTLLEQGEPKPNRNQRPLHGLTLHQRLVLTRAEGPN</sequence>
<keyword evidence="3" id="KW-1185">Reference proteome</keyword>
<gene>
    <name evidence="2" type="ORF">HKW67_03470</name>
</gene>
<dbReference type="AlphaFoldDB" id="A0A6M4IWY8"/>
<name>A0A6M4IWY8_9BACT</name>
<evidence type="ECO:0000313" key="2">
    <source>
        <dbReference type="EMBL" id="QJR38096.1"/>
    </source>
</evidence>
<protein>
    <submittedName>
        <fullName evidence="2">Uncharacterized protein</fullName>
    </submittedName>
</protein>
<evidence type="ECO:0000313" key="3">
    <source>
        <dbReference type="Proteomes" id="UP000500938"/>
    </source>
</evidence>
<feature type="compositionally biased region" description="Basic residues" evidence="1">
    <location>
        <begin position="80"/>
        <end position="95"/>
    </location>
</feature>